<dbReference type="AlphaFoldDB" id="A0A1G1KYV4"/>
<dbReference type="GO" id="GO:0042910">
    <property type="term" value="F:xenobiotic transmembrane transporter activity"/>
    <property type="evidence" value="ECO:0007669"/>
    <property type="project" value="TreeGrafter"/>
</dbReference>
<dbReference type="Gene3D" id="1.20.1640.10">
    <property type="entry name" value="Multidrug efflux transporter AcrB transmembrane domain"/>
    <property type="match status" value="2"/>
</dbReference>
<organism evidence="2 3">
    <name type="scientific">Candidatus Danuiimicrobium aquiferis</name>
    <dbReference type="NCBI Taxonomy" id="1801832"/>
    <lineage>
        <taxon>Bacteria</taxon>
        <taxon>Pseudomonadati</taxon>
        <taxon>Candidatus Omnitrophota</taxon>
        <taxon>Candidatus Danuiimicrobium</taxon>
    </lineage>
</organism>
<evidence type="ECO:0000256" key="1">
    <source>
        <dbReference type="SAM" id="Phobius"/>
    </source>
</evidence>
<dbReference type="Gene3D" id="3.30.70.1430">
    <property type="entry name" value="Multidrug efflux transporter AcrB pore domain"/>
    <property type="match status" value="2"/>
</dbReference>
<dbReference type="Proteomes" id="UP000178187">
    <property type="component" value="Unassembled WGS sequence"/>
</dbReference>
<feature type="transmembrane region" description="Helical" evidence="1">
    <location>
        <begin position="394"/>
        <end position="412"/>
    </location>
</feature>
<evidence type="ECO:0000313" key="3">
    <source>
        <dbReference type="Proteomes" id="UP000178187"/>
    </source>
</evidence>
<dbReference type="GO" id="GO:0005886">
    <property type="term" value="C:plasma membrane"/>
    <property type="evidence" value="ECO:0007669"/>
    <property type="project" value="TreeGrafter"/>
</dbReference>
<feature type="transmembrane region" description="Helical" evidence="1">
    <location>
        <begin position="952"/>
        <end position="976"/>
    </location>
</feature>
<keyword evidence="1" id="KW-0812">Transmembrane</keyword>
<keyword evidence="1" id="KW-0472">Membrane</keyword>
<feature type="transmembrane region" description="Helical" evidence="1">
    <location>
        <begin position="559"/>
        <end position="578"/>
    </location>
</feature>
<evidence type="ECO:0008006" key="4">
    <source>
        <dbReference type="Google" id="ProtNLM"/>
    </source>
</evidence>
<keyword evidence="1" id="KW-1133">Transmembrane helix</keyword>
<dbReference type="SUPFAM" id="SSF82866">
    <property type="entry name" value="Multidrug efflux transporter AcrB transmembrane domain"/>
    <property type="match status" value="2"/>
</dbReference>
<dbReference type="PANTHER" id="PTHR32063:SF0">
    <property type="entry name" value="SWARMING MOTILITY PROTEIN SWRC"/>
    <property type="match status" value="1"/>
</dbReference>
<accession>A0A1G1KYV4</accession>
<feature type="transmembrane region" description="Helical" evidence="1">
    <location>
        <begin position="1037"/>
        <end position="1055"/>
    </location>
</feature>
<feature type="transmembrane region" description="Helical" evidence="1">
    <location>
        <begin position="12"/>
        <end position="32"/>
    </location>
</feature>
<gene>
    <name evidence="2" type="ORF">A3G33_07410</name>
</gene>
<name>A0A1G1KYV4_9BACT</name>
<evidence type="ECO:0000313" key="2">
    <source>
        <dbReference type="EMBL" id="OGW98051.1"/>
    </source>
</evidence>
<dbReference type="PANTHER" id="PTHR32063">
    <property type="match status" value="1"/>
</dbReference>
<feature type="transmembrane region" description="Helical" evidence="1">
    <location>
        <begin position="424"/>
        <end position="446"/>
    </location>
</feature>
<feature type="transmembrane region" description="Helical" evidence="1">
    <location>
        <begin position="926"/>
        <end position="946"/>
    </location>
</feature>
<dbReference type="Gene3D" id="3.30.2090.10">
    <property type="entry name" value="Multidrug efflux transporter AcrB TolC docking domain, DN and DC subdomains"/>
    <property type="match status" value="2"/>
</dbReference>
<dbReference type="EMBL" id="MHFR01000037">
    <property type="protein sequence ID" value="OGW98051.1"/>
    <property type="molecule type" value="Genomic_DNA"/>
</dbReference>
<dbReference type="Gene3D" id="3.30.70.1320">
    <property type="entry name" value="Multidrug efflux transporter AcrB pore domain like"/>
    <property type="match status" value="1"/>
</dbReference>
<comment type="caution">
    <text evidence="2">The sequence shown here is derived from an EMBL/GenBank/DDBJ whole genome shotgun (WGS) entry which is preliminary data.</text>
</comment>
<reference evidence="2 3" key="1">
    <citation type="journal article" date="2016" name="Nat. Commun.">
        <title>Thousands of microbial genomes shed light on interconnected biogeochemical processes in an aquifer system.</title>
        <authorList>
            <person name="Anantharaman K."/>
            <person name="Brown C.T."/>
            <person name="Hug L.A."/>
            <person name="Sharon I."/>
            <person name="Castelle C.J."/>
            <person name="Probst A.J."/>
            <person name="Thomas B.C."/>
            <person name="Singh A."/>
            <person name="Wilkins M.J."/>
            <person name="Karaoz U."/>
            <person name="Brodie E.L."/>
            <person name="Williams K.H."/>
            <person name="Hubbard S.S."/>
            <person name="Banfield J.F."/>
        </authorList>
    </citation>
    <scope>NUCLEOTIDE SEQUENCE [LARGE SCALE GENOMIC DNA]</scope>
</reference>
<dbReference type="InterPro" id="IPR001036">
    <property type="entry name" value="Acrflvin-R"/>
</dbReference>
<dbReference type="InterPro" id="IPR027463">
    <property type="entry name" value="AcrB_DN_DC_subdom"/>
</dbReference>
<dbReference type="SUPFAM" id="SSF82714">
    <property type="entry name" value="Multidrug efflux transporter AcrB TolC docking domain, DN and DC subdomains"/>
    <property type="match status" value="2"/>
</dbReference>
<sequence>MNIPQFSIDRRVTTIMLMAAIVFMGIIALTSLPQELFPKISFPQITVVSNYVNAAPEEIETLITRPLEEAISSTSGLRRLESMSQEGVSTIFATFGWNENVDFAALAVREKIDLVKERLPKEAEDPIVLKFDPLAKPVMMLSITGKAAPSELKQMADQILKENLEKVEGVASVRVSGGLDREIQVELDQGGLRNAEVSILEVIDAIDNANVSYPAGGIKKGLYEFLIRTVGEFRSVREIAYTVITTDVQKKLQRQTDTFMEKGDEGIRSTIDSLREERSKNSGDRRLVMVGDIAEIVDGFHEKTTISRYNGKENISLTIQKQGSANTVQVVDRVKEELEFLQDDLDSRGITVEMVYDQSKFIKQAIANVRDSSIQGGILAAIVLFLFFWDWTCALIVAVSIPISVVGTFFFFQLQGITLNMMSLFGLALGGSSVIDNGICVIENIFRLREQGKDAREAAVEGASDLFWPIFTGSATTIAVFFPMILFVPGVAGQLFQDLSWAVIYTTVIAFVVSMTLVPMLSVFIAPPKPSALKMPVKIDKNKIKNYILNLDRKKQNRLFRGIVGIGIGFFIVALLILRGLDTEIVPRVDQGQFMVKVNLPVGSRIETTDEVAKIIEQEVNRIPEVENIQVTIGSAQSSKIGDVNVSSLRSHQALIMIKLKKERRRPSSAVVAELRKLVDAHRIEKAEIEYVLQESDFEFAAGGGKPVMIEVKGYDLGKLTTLSHRVEKMLREIPGTADVLSDLGAPSPETKVEIDRKRAALYAISARDVALTSKAAIEGTVATEYKEGGREIDVRVRLRLNDRQDVSKLGDMLVRSHSLEVPVMLKEIGTITQGFGPSEIRRKDQMRTITISAAVEKGFKEKDVLLQAQKAIDELELTQEYTVELVGKAREIKESFQRVNFATTLAIILNYMLMAAQFESFLHPFIIILTVPFSLFGVAMALWMSGTTINIIALLGVLILVGTGTNSAIVLIDFINQSRREGSELVSACVDASFIRFRAITMSMLTAVVGLIPLALGIGEGSELQAPLAVTMIGGYAWGTVCTLTVIPSLYILLTRAIDRLFYFEEQQELEQI</sequence>
<dbReference type="SUPFAM" id="SSF82693">
    <property type="entry name" value="Multidrug efflux transporter AcrB pore domain, PN1, PN2, PC1 and PC2 subdomains"/>
    <property type="match status" value="3"/>
</dbReference>
<feature type="transmembrane region" description="Helical" evidence="1">
    <location>
        <begin position="900"/>
        <end position="919"/>
    </location>
</feature>
<dbReference type="Pfam" id="PF00873">
    <property type="entry name" value="ACR_tran"/>
    <property type="match status" value="2"/>
</dbReference>
<feature type="transmembrane region" description="Helical" evidence="1">
    <location>
        <begin position="372"/>
        <end position="389"/>
    </location>
</feature>
<dbReference type="PRINTS" id="PR00702">
    <property type="entry name" value="ACRIFLAVINRP"/>
</dbReference>
<feature type="transmembrane region" description="Helical" evidence="1">
    <location>
        <begin position="499"/>
        <end position="526"/>
    </location>
</feature>
<dbReference type="Gene3D" id="3.30.70.1440">
    <property type="entry name" value="Multidrug efflux transporter AcrB pore domain"/>
    <property type="match status" value="1"/>
</dbReference>
<feature type="transmembrane region" description="Helical" evidence="1">
    <location>
        <begin position="466"/>
        <end position="487"/>
    </location>
</feature>
<protein>
    <recommendedName>
        <fullName evidence="4">Acriflavin resistance protein</fullName>
    </recommendedName>
</protein>
<proteinExistence type="predicted"/>
<feature type="transmembrane region" description="Helical" evidence="1">
    <location>
        <begin position="996"/>
        <end position="1017"/>
    </location>
</feature>